<evidence type="ECO:0000259" key="4">
    <source>
        <dbReference type="PROSITE" id="PS50222"/>
    </source>
</evidence>
<proteinExistence type="predicted"/>
<name>A0ABP0Q0P9_9DINO</name>
<dbReference type="PROSITE" id="PS50222">
    <property type="entry name" value="EF_HAND_2"/>
    <property type="match status" value="2"/>
</dbReference>
<evidence type="ECO:0000256" key="2">
    <source>
        <dbReference type="SAM" id="MobiDB-lite"/>
    </source>
</evidence>
<sequence>MQPAPQSANGIQYGPQEFEFYQQLFVIANPDGREALDPHVAANFLAASQLPQEILHQVWHFATSLQSYTQDYLMAEGFWLACRLVAWAQNGGLPLDVVHAHQEPPLLPEFPGLQRPPSSLGSRAHSIHGSEHSEMQPVIRLQHAAAVAAAEVAEGRGRSMSPRRVFTPERWAPSRRERRKYAGLFQRSDWDHDGFVQAGEAKALMERSGLEEGILRQIWDLADARTQDGQLDFAEFVCMVHLITCVLRGCGPLGPQLAPQLQQALATLEPLEQLAQEREQSRSRSASPAPAELVQSDMWGDGNSRGRSPSPRRVWTPERWAPSRRERRKYAGLFLRSDTDQDGFVQAGEAKALMERSGLEEGMLRQIWDLADARTQDGQLDFVEFVCMVHLVSCVLRGCGPLGPQLAPQLQQALATLEPLEQLAQEREESRSRSRSASPAPPVAELVKTERLTEMPDFETAFQTDGAEHFGGDFPKDFAKDFAGDFGEFPNDAFGGDGGDWPGEKGKKKKKKDKKEKEKDKDQHKDFGDGGFGDLGDFGAFGDPFGTMGGAPETDLGEDPFRTSGFEPFHPSFPENERTRPLQSVLEKDRHLAQQLRKEVDQLDKDLRRLQALDVELEQLHSQDSKEIEKLRHHSQALQRDLEEGQRRLSELREARSVANQESLTLRRDQDHLLQELKFLRHMAEEEEELIILLQNSNQYLETSCGNLETNSQVLNQIHTDLQRQISTEQEQLDREKKELRDFQGQLDNLKSSGLSSGTPVAEPPAAPKKKPTMILEREGV</sequence>
<dbReference type="PANTHER" id="PTHR11216:SF174">
    <property type="entry name" value="GH06923P"/>
    <property type="match status" value="1"/>
</dbReference>
<protein>
    <submittedName>
        <fullName evidence="5">Epidermal growth factor receptor substrate 15 homolog</fullName>
    </submittedName>
</protein>
<feature type="domain" description="EF-hand" evidence="4">
    <location>
        <begin position="325"/>
        <end position="360"/>
    </location>
</feature>
<accession>A0ABP0Q0P9</accession>
<feature type="domain" description="EH" evidence="3">
    <location>
        <begin position="177"/>
        <end position="239"/>
    </location>
</feature>
<feature type="region of interest" description="Disordered" evidence="2">
    <location>
        <begin position="489"/>
        <end position="533"/>
    </location>
</feature>
<dbReference type="InterPro" id="IPR000261">
    <property type="entry name" value="EH_dom"/>
</dbReference>
<feature type="region of interest" description="Disordered" evidence="2">
    <location>
        <begin position="275"/>
        <end position="319"/>
    </location>
</feature>
<evidence type="ECO:0000313" key="6">
    <source>
        <dbReference type="Proteomes" id="UP001642464"/>
    </source>
</evidence>
<dbReference type="EMBL" id="CAXAMM010038895">
    <property type="protein sequence ID" value="CAK9081852.1"/>
    <property type="molecule type" value="Genomic_DNA"/>
</dbReference>
<keyword evidence="5" id="KW-0675">Receptor</keyword>
<dbReference type="PANTHER" id="PTHR11216">
    <property type="entry name" value="EH DOMAIN"/>
    <property type="match status" value="1"/>
</dbReference>
<feature type="region of interest" description="Disordered" evidence="2">
    <location>
        <begin position="424"/>
        <end position="446"/>
    </location>
</feature>
<dbReference type="SMART" id="SM00054">
    <property type="entry name" value="EFh"/>
    <property type="match status" value="4"/>
</dbReference>
<dbReference type="SUPFAM" id="SSF47473">
    <property type="entry name" value="EF-hand"/>
    <property type="match status" value="2"/>
</dbReference>
<evidence type="ECO:0000259" key="3">
    <source>
        <dbReference type="PROSITE" id="PS50031"/>
    </source>
</evidence>
<comment type="caution">
    <text evidence="5">The sequence shown here is derived from an EMBL/GenBank/DDBJ whole genome shotgun (WGS) entry which is preliminary data.</text>
</comment>
<keyword evidence="6" id="KW-1185">Reference proteome</keyword>
<feature type="domain" description="EH" evidence="3">
    <location>
        <begin position="17"/>
        <end position="62"/>
    </location>
</feature>
<dbReference type="Proteomes" id="UP001642464">
    <property type="component" value="Unassembled WGS sequence"/>
</dbReference>
<feature type="domain" description="EF-hand" evidence="4">
    <location>
        <begin position="176"/>
        <end position="211"/>
    </location>
</feature>
<evidence type="ECO:0000313" key="5">
    <source>
        <dbReference type="EMBL" id="CAK9081852.1"/>
    </source>
</evidence>
<reference evidence="5 6" key="1">
    <citation type="submission" date="2024-02" db="EMBL/GenBank/DDBJ databases">
        <authorList>
            <person name="Chen Y."/>
            <person name="Shah S."/>
            <person name="Dougan E. K."/>
            <person name="Thang M."/>
            <person name="Chan C."/>
        </authorList>
    </citation>
    <scope>NUCLEOTIDE SEQUENCE [LARGE SCALE GENOMIC DNA]</scope>
</reference>
<organism evidence="5 6">
    <name type="scientific">Durusdinium trenchii</name>
    <dbReference type="NCBI Taxonomy" id="1381693"/>
    <lineage>
        <taxon>Eukaryota</taxon>
        <taxon>Sar</taxon>
        <taxon>Alveolata</taxon>
        <taxon>Dinophyceae</taxon>
        <taxon>Suessiales</taxon>
        <taxon>Symbiodiniaceae</taxon>
        <taxon>Durusdinium</taxon>
    </lineage>
</organism>
<gene>
    <name evidence="5" type="ORF">SCF082_LOCUS38929</name>
</gene>
<dbReference type="SMART" id="SM00027">
    <property type="entry name" value="EH"/>
    <property type="match status" value="2"/>
</dbReference>
<dbReference type="Pfam" id="PF12763">
    <property type="entry name" value="EH"/>
    <property type="match status" value="3"/>
</dbReference>
<feature type="compositionally biased region" description="Polar residues" evidence="2">
    <location>
        <begin position="746"/>
        <end position="759"/>
    </location>
</feature>
<feature type="domain" description="EH" evidence="3">
    <location>
        <begin position="326"/>
        <end position="388"/>
    </location>
</feature>
<dbReference type="InterPro" id="IPR002048">
    <property type="entry name" value="EF_hand_dom"/>
</dbReference>
<feature type="region of interest" description="Disordered" evidence="2">
    <location>
        <begin position="744"/>
        <end position="781"/>
    </location>
</feature>
<feature type="compositionally biased region" description="Low complexity" evidence="2">
    <location>
        <begin position="283"/>
        <end position="293"/>
    </location>
</feature>
<evidence type="ECO:0000256" key="1">
    <source>
        <dbReference type="SAM" id="Coils"/>
    </source>
</evidence>
<keyword evidence="1" id="KW-0175">Coiled coil</keyword>
<dbReference type="PROSITE" id="PS50031">
    <property type="entry name" value="EH"/>
    <property type="match status" value="3"/>
</dbReference>
<dbReference type="CDD" id="cd00052">
    <property type="entry name" value="EH"/>
    <property type="match status" value="2"/>
</dbReference>
<feature type="compositionally biased region" description="Basic and acidic residues" evidence="2">
    <location>
        <begin position="515"/>
        <end position="528"/>
    </location>
</feature>
<feature type="coiled-coil region" evidence="1">
    <location>
        <begin position="586"/>
        <end position="662"/>
    </location>
</feature>
<dbReference type="Gene3D" id="1.10.238.10">
    <property type="entry name" value="EF-hand"/>
    <property type="match status" value="3"/>
</dbReference>
<dbReference type="InterPro" id="IPR011992">
    <property type="entry name" value="EF-hand-dom_pair"/>
</dbReference>